<name>A0ABX4YK36_9LEPT</name>
<proteinExistence type="predicted"/>
<protein>
    <submittedName>
        <fullName evidence="3">Transcriptional regulator</fullName>
    </submittedName>
</protein>
<dbReference type="RefSeq" id="WP_010410661.1">
    <property type="nucleotide sequence ID" value="NZ_MCRM02000005.1"/>
</dbReference>
<keyword evidence="1" id="KW-1133">Transmembrane helix</keyword>
<evidence type="ECO:0000313" key="3">
    <source>
        <dbReference type="EMBL" id="PNV75656.1"/>
    </source>
</evidence>
<dbReference type="InterPro" id="IPR013783">
    <property type="entry name" value="Ig-like_fold"/>
</dbReference>
<evidence type="ECO:0000259" key="2">
    <source>
        <dbReference type="Pfam" id="PF04773"/>
    </source>
</evidence>
<organism evidence="3 4">
    <name type="scientific">Leptospira inadai serovar Lyme</name>
    <dbReference type="NCBI Taxonomy" id="293084"/>
    <lineage>
        <taxon>Bacteria</taxon>
        <taxon>Pseudomonadati</taxon>
        <taxon>Spirochaetota</taxon>
        <taxon>Spirochaetia</taxon>
        <taxon>Leptospirales</taxon>
        <taxon>Leptospiraceae</taxon>
        <taxon>Leptospira</taxon>
    </lineage>
</organism>
<dbReference type="Gene3D" id="2.60.40.10">
    <property type="entry name" value="Immunoglobulins"/>
    <property type="match status" value="4"/>
</dbReference>
<dbReference type="Proteomes" id="UP000094669">
    <property type="component" value="Unassembled WGS sequence"/>
</dbReference>
<reference evidence="3" key="1">
    <citation type="submission" date="2018-01" db="EMBL/GenBank/DDBJ databases">
        <title>Genomic characterization of Leptospira inadai serogroup Lyme isolated from captured rat in Brazil and comparative analysis with human reference strain.</title>
        <authorList>
            <person name="Moreno L.Z."/>
            <person name="Loureiro A.P."/>
            <person name="Miraglia F."/>
            <person name="Kremer F.S."/>
            <person name="Eslabao M.R."/>
            <person name="Dellagostin O.A."/>
            <person name="Lilenbaum W."/>
            <person name="Moreno A.M."/>
        </authorList>
    </citation>
    <scope>NUCLEOTIDE SEQUENCE [LARGE SCALE GENOMIC DNA]</scope>
    <source>
        <strain evidence="3">M34/99</strain>
    </source>
</reference>
<dbReference type="EMBL" id="MCRM02000005">
    <property type="protein sequence ID" value="PNV75656.1"/>
    <property type="molecule type" value="Genomic_DNA"/>
</dbReference>
<gene>
    <name evidence="3" type="ORF">BES34_006285</name>
</gene>
<dbReference type="Pfam" id="PF04773">
    <property type="entry name" value="FecR"/>
    <property type="match status" value="1"/>
</dbReference>
<accession>A0ABX4YK36</accession>
<comment type="caution">
    <text evidence="3">The sequence shown here is derived from an EMBL/GenBank/DDBJ whole genome shotgun (WGS) entry which is preliminary data.</text>
</comment>
<dbReference type="InterPro" id="IPR006860">
    <property type="entry name" value="FecR"/>
</dbReference>
<keyword evidence="4" id="KW-1185">Reference proteome</keyword>
<keyword evidence="1" id="KW-0812">Transmembrane</keyword>
<evidence type="ECO:0000313" key="4">
    <source>
        <dbReference type="Proteomes" id="UP000094669"/>
    </source>
</evidence>
<sequence>MRYLTDAKFVVTGLVLLIIFFSSLLYIYANAGPKSGNNKIVGELKSKQLKILRKLDSEVVWEELDPSDPIRFRDTIRTEEGSLAVLLFKDGSNSTEIQMGERSMILIEDTDKISFVSGSLSATNSGDASKLQISSGDTKISLANSNVQLSKDEGKALNLEVKEGQAKVVSSSGESVLNGNQAAELKGNTLEVRTLKLEQIAPADGAIVPVKGETSPLRFAWKPEAGVKNYYLEIAKDPSFRIGLKRIPATDSEVSVNVSVGNYFWKVAGRNPKTGKNESSLARNLRVLSWNSPRLLSPAAKETFTFTTGFPVIRFQWSVTDPNARYTLEIAEDSNFKQIAFRSESKSGFAKWESKSEGNFFARVKMHSDREGFSEEVSAAIPFSVRKLAEAEPPRLHRPLPEEEIGLRIFKTGNSFFSWSANREFQSYTLEISNDREFKNILLSRTGSDNFLKPEFDWKEGVYFWKVRGNLKDGGKRDSSPQKFVLKHVDFIKLSSPKDGTESGHPSDGKIILRWDRPDPSGLYRVELARDASFETKLTDSRVRSGAITVSLPSPGSFYWRVGLVTPNGETLVSSSVANFRTSDSAPFVTPVYPRDRDKIDLDDKESLSFYWETQGTPEIYVLELLESQGKNWKPILKKEIRGETFEFRELYKLRAGKYQWRLSAKYKDEAGKSRTTIPLSREFNVLLSATLKAPEVLTPKEIYVE</sequence>
<evidence type="ECO:0000256" key="1">
    <source>
        <dbReference type="SAM" id="Phobius"/>
    </source>
</evidence>
<feature type="domain" description="FecR protein" evidence="2">
    <location>
        <begin position="74"/>
        <end position="166"/>
    </location>
</feature>
<feature type="transmembrane region" description="Helical" evidence="1">
    <location>
        <begin position="9"/>
        <end position="29"/>
    </location>
</feature>
<keyword evidence="1" id="KW-0472">Membrane</keyword>